<evidence type="ECO:0008006" key="18">
    <source>
        <dbReference type="Google" id="ProtNLM"/>
    </source>
</evidence>
<feature type="region of interest" description="Disordered" evidence="13">
    <location>
        <begin position="224"/>
        <end position="244"/>
    </location>
</feature>
<protein>
    <recommendedName>
        <fullName evidence="18">Pre-mRNA-splicing factor cwc2</fullName>
    </recommendedName>
</protein>
<keyword evidence="3" id="KW-0507">mRNA processing</keyword>
<dbReference type="GO" id="GO:0006397">
    <property type="term" value="P:mRNA processing"/>
    <property type="evidence" value="ECO:0007669"/>
    <property type="project" value="UniProtKB-KW"/>
</dbReference>
<dbReference type="Pfam" id="PF00076">
    <property type="entry name" value="RRM_1"/>
    <property type="match status" value="1"/>
</dbReference>
<evidence type="ECO:0000313" key="16">
    <source>
        <dbReference type="EMBL" id="PWN98362.1"/>
    </source>
</evidence>
<evidence type="ECO:0000256" key="12">
    <source>
        <dbReference type="PROSITE-ProRule" id="PRU00723"/>
    </source>
</evidence>
<feature type="domain" description="C3H1-type" evidence="15">
    <location>
        <begin position="116"/>
        <end position="143"/>
    </location>
</feature>
<feature type="region of interest" description="Disordered" evidence="13">
    <location>
        <begin position="412"/>
        <end position="441"/>
    </location>
</feature>
<dbReference type="GO" id="GO:0071006">
    <property type="term" value="C:U2-type catalytic step 1 spliceosome"/>
    <property type="evidence" value="ECO:0007669"/>
    <property type="project" value="TreeGrafter"/>
</dbReference>
<dbReference type="InterPro" id="IPR000571">
    <property type="entry name" value="Znf_CCCH"/>
</dbReference>
<evidence type="ECO:0000256" key="6">
    <source>
        <dbReference type="ARBA" id="ARBA00022771"/>
    </source>
</evidence>
<feature type="compositionally biased region" description="Basic and acidic residues" evidence="13">
    <location>
        <begin position="310"/>
        <end position="322"/>
    </location>
</feature>
<reference evidence="16 17" key="1">
    <citation type="journal article" date="2018" name="Mol. Biol. Evol.">
        <title>Broad Genomic Sampling Reveals a Smut Pathogenic Ancestry of the Fungal Clade Ustilaginomycotina.</title>
        <authorList>
            <person name="Kijpornyongpan T."/>
            <person name="Mondo S.J."/>
            <person name="Barry K."/>
            <person name="Sandor L."/>
            <person name="Lee J."/>
            <person name="Lipzen A."/>
            <person name="Pangilinan J."/>
            <person name="LaButti K."/>
            <person name="Hainaut M."/>
            <person name="Henrissat B."/>
            <person name="Grigoriev I.V."/>
            <person name="Spatafora J.W."/>
            <person name="Aime M.C."/>
        </authorList>
    </citation>
    <scope>NUCLEOTIDE SEQUENCE [LARGE SCALE GENOMIC DNA]</scope>
    <source>
        <strain evidence="16 17">MCA 4186</strain>
    </source>
</reference>
<name>A0A316ZBQ5_9BASI</name>
<keyword evidence="5" id="KW-0747">Spliceosome</keyword>
<dbReference type="GO" id="GO:0036002">
    <property type="term" value="F:pre-mRNA binding"/>
    <property type="evidence" value="ECO:0007669"/>
    <property type="project" value="TreeGrafter"/>
</dbReference>
<keyword evidence="8 11" id="KW-0694">RNA-binding</keyword>
<dbReference type="InterPro" id="IPR032297">
    <property type="entry name" value="Torus"/>
</dbReference>
<evidence type="ECO:0000256" key="10">
    <source>
        <dbReference type="ARBA" id="ARBA00023242"/>
    </source>
</evidence>
<keyword evidence="17" id="KW-1185">Reference proteome</keyword>
<dbReference type="InterPro" id="IPR000504">
    <property type="entry name" value="RRM_dom"/>
</dbReference>
<dbReference type="GO" id="GO:0008270">
    <property type="term" value="F:zinc ion binding"/>
    <property type="evidence" value="ECO:0007669"/>
    <property type="project" value="UniProtKB-KW"/>
</dbReference>
<dbReference type="STRING" id="58919.A0A316ZBQ5"/>
<dbReference type="GeneID" id="37269719"/>
<evidence type="ECO:0000256" key="11">
    <source>
        <dbReference type="PROSITE-ProRule" id="PRU00176"/>
    </source>
</evidence>
<evidence type="ECO:0000313" key="17">
    <source>
        <dbReference type="Proteomes" id="UP000245946"/>
    </source>
</evidence>
<sequence>MNAAKASAAFGGDGPSAPPPSSSSPSSSAVALADASGSAAPAPYKARAARKQITTARLAAIRQEADKSGNTGQAYNIWYNKYSGGEQGDSMGNKTKAQTRCDVARDAGYTRGDSAAVRPYICLFFARGYCPLGSECNHLHRLPAAAGISEQGRDIFGRDKHGDYRDDMGGVGSLQRVNRTLYVGRIIEEADSFSRPQSAGGGGANMPAGGGGWAGGKVLQQAKASSGAGGKLRKEGKEQMSGTERVLRRHFSEWGEIQRIKVLHTRSCAFVTYVHEAQAQFAKEAMSNQSLDHDEVLNVRWATDDPNEGAQKRDRDERESEGRAAIERNLTDEQRAAGAAVRALEMAELEEESDAKRRRLEEEAYAKLVEENERNWAEMEAQEMLRLQAEEEAALQQQTSRFVSREALGGLLALRKEPPPPAPKQSALGGLAAYGSDSEEE</sequence>
<dbReference type="Proteomes" id="UP000245946">
    <property type="component" value="Unassembled WGS sequence"/>
</dbReference>
<proteinExistence type="inferred from homology"/>
<feature type="region of interest" description="Disordered" evidence="13">
    <location>
        <begin position="1"/>
        <end position="44"/>
    </location>
</feature>
<evidence type="ECO:0000259" key="15">
    <source>
        <dbReference type="PROSITE" id="PS50103"/>
    </source>
</evidence>
<dbReference type="SUPFAM" id="SSF54928">
    <property type="entry name" value="RNA-binding domain, RBD"/>
    <property type="match status" value="1"/>
</dbReference>
<evidence type="ECO:0000256" key="2">
    <source>
        <dbReference type="ARBA" id="ARBA00008024"/>
    </source>
</evidence>
<feature type="zinc finger region" description="C3H1-type" evidence="12">
    <location>
        <begin position="116"/>
        <end position="143"/>
    </location>
</feature>
<evidence type="ECO:0000256" key="13">
    <source>
        <dbReference type="SAM" id="MobiDB-lite"/>
    </source>
</evidence>
<dbReference type="CDD" id="cd12360">
    <property type="entry name" value="RRM_cwf2"/>
    <property type="match status" value="1"/>
</dbReference>
<keyword evidence="10" id="KW-0539">Nucleus</keyword>
<evidence type="ECO:0000259" key="14">
    <source>
        <dbReference type="PROSITE" id="PS50102"/>
    </source>
</evidence>
<dbReference type="GO" id="GO:0071007">
    <property type="term" value="C:U2-type catalytic step 2 spliceosome"/>
    <property type="evidence" value="ECO:0007669"/>
    <property type="project" value="TreeGrafter"/>
</dbReference>
<dbReference type="InterPro" id="IPR012677">
    <property type="entry name" value="Nucleotide-bd_a/b_plait_sf"/>
</dbReference>
<gene>
    <name evidence="16" type="ORF">FA09DRAFT_329426</name>
</gene>
<feature type="region of interest" description="Disordered" evidence="13">
    <location>
        <begin position="302"/>
        <end position="322"/>
    </location>
</feature>
<dbReference type="PANTHER" id="PTHR14089:SF2">
    <property type="entry name" value="PRE-MRNA-SPLICING FACTOR CWC2"/>
    <property type="match status" value="1"/>
</dbReference>
<feature type="compositionally biased region" description="Low complexity" evidence="13">
    <location>
        <begin position="23"/>
        <end position="44"/>
    </location>
</feature>
<dbReference type="InterPro" id="IPR035979">
    <property type="entry name" value="RBD_domain_sf"/>
</dbReference>
<dbReference type="RefSeq" id="XP_025598641.1">
    <property type="nucleotide sequence ID" value="XM_025742175.1"/>
</dbReference>
<dbReference type="PANTHER" id="PTHR14089">
    <property type="entry name" value="PRE-MRNA-SPLICING FACTOR RBM22"/>
    <property type="match status" value="1"/>
</dbReference>
<evidence type="ECO:0000256" key="3">
    <source>
        <dbReference type="ARBA" id="ARBA00022664"/>
    </source>
</evidence>
<dbReference type="GO" id="GO:0008380">
    <property type="term" value="P:RNA splicing"/>
    <property type="evidence" value="ECO:0007669"/>
    <property type="project" value="UniProtKB-KW"/>
</dbReference>
<dbReference type="InterPro" id="IPR039171">
    <property type="entry name" value="Cwc2/Slt11"/>
</dbReference>
<comment type="subcellular location">
    <subcellularLocation>
        <location evidence="1">Nucleus</location>
    </subcellularLocation>
</comment>
<dbReference type="InterPro" id="IPR034181">
    <property type="entry name" value="Cwc2_RRM"/>
</dbReference>
<dbReference type="PROSITE" id="PS50102">
    <property type="entry name" value="RRM"/>
    <property type="match status" value="1"/>
</dbReference>
<feature type="domain" description="RRM" evidence="14">
    <location>
        <begin position="230"/>
        <end position="304"/>
    </location>
</feature>
<dbReference type="Pfam" id="PF16131">
    <property type="entry name" value="Torus"/>
    <property type="match status" value="1"/>
</dbReference>
<dbReference type="PROSITE" id="PS50103">
    <property type="entry name" value="ZF_C3H1"/>
    <property type="match status" value="1"/>
</dbReference>
<dbReference type="EMBL" id="KZ819291">
    <property type="protein sequence ID" value="PWN98362.1"/>
    <property type="molecule type" value="Genomic_DNA"/>
</dbReference>
<dbReference type="GO" id="GO:0000974">
    <property type="term" value="C:Prp19 complex"/>
    <property type="evidence" value="ECO:0007669"/>
    <property type="project" value="TreeGrafter"/>
</dbReference>
<evidence type="ECO:0000256" key="4">
    <source>
        <dbReference type="ARBA" id="ARBA00022723"/>
    </source>
</evidence>
<keyword evidence="9" id="KW-0508">mRNA splicing</keyword>
<accession>A0A316ZBQ5</accession>
<evidence type="ECO:0000256" key="5">
    <source>
        <dbReference type="ARBA" id="ARBA00022728"/>
    </source>
</evidence>
<dbReference type="AlphaFoldDB" id="A0A316ZBQ5"/>
<evidence type="ECO:0000256" key="9">
    <source>
        <dbReference type="ARBA" id="ARBA00023187"/>
    </source>
</evidence>
<keyword evidence="7 12" id="KW-0862">Zinc</keyword>
<keyword evidence="6 12" id="KW-0863">Zinc-finger</keyword>
<dbReference type="OrthoDB" id="10251848at2759"/>
<dbReference type="Gene3D" id="3.30.70.330">
    <property type="match status" value="1"/>
</dbReference>
<evidence type="ECO:0000256" key="1">
    <source>
        <dbReference type="ARBA" id="ARBA00004123"/>
    </source>
</evidence>
<evidence type="ECO:0000256" key="7">
    <source>
        <dbReference type="ARBA" id="ARBA00022833"/>
    </source>
</evidence>
<evidence type="ECO:0000256" key="8">
    <source>
        <dbReference type="ARBA" id="ARBA00022884"/>
    </source>
</evidence>
<organism evidence="16 17">
    <name type="scientific">Tilletiopsis washingtonensis</name>
    <dbReference type="NCBI Taxonomy" id="58919"/>
    <lineage>
        <taxon>Eukaryota</taxon>
        <taxon>Fungi</taxon>
        <taxon>Dikarya</taxon>
        <taxon>Basidiomycota</taxon>
        <taxon>Ustilaginomycotina</taxon>
        <taxon>Exobasidiomycetes</taxon>
        <taxon>Entylomatales</taxon>
        <taxon>Entylomatales incertae sedis</taxon>
        <taxon>Tilletiopsis</taxon>
    </lineage>
</organism>
<dbReference type="GO" id="GO:0017070">
    <property type="term" value="F:U6 snRNA binding"/>
    <property type="evidence" value="ECO:0007669"/>
    <property type="project" value="TreeGrafter"/>
</dbReference>
<comment type="similarity">
    <text evidence="2">Belongs to the RRM CWC2 family.</text>
</comment>
<keyword evidence="4 12" id="KW-0479">Metal-binding</keyword>
<feature type="compositionally biased region" description="Low complexity" evidence="13">
    <location>
        <begin position="1"/>
        <end position="10"/>
    </location>
</feature>